<sequence>MSDKLLIALLEQFSIQKLRLLIEVLLHEGDDAIYLQKDFDIQNLGGKKDEENPSIWKFATIVKKFLY</sequence>
<accession>A0A0F9X4A4</accession>
<name>A0A0F9X4A4_9ZZZZ</name>
<organism evidence="1">
    <name type="scientific">marine sediment metagenome</name>
    <dbReference type="NCBI Taxonomy" id="412755"/>
    <lineage>
        <taxon>unclassified sequences</taxon>
        <taxon>metagenomes</taxon>
        <taxon>ecological metagenomes</taxon>
    </lineage>
</organism>
<reference evidence="1" key="1">
    <citation type="journal article" date="2015" name="Nature">
        <title>Complex archaea that bridge the gap between prokaryotes and eukaryotes.</title>
        <authorList>
            <person name="Spang A."/>
            <person name="Saw J.H."/>
            <person name="Jorgensen S.L."/>
            <person name="Zaremba-Niedzwiedzka K."/>
            <person name="Martijn J."/>
            <person name="Lind A.E."/>
            <person name="van Eijk R."/>
            <person name="Schleper C."/>
            <person name="Guy L."/>
            <person name="Ettema T.J."/>
        </authorList>
    </citation>
    <scope>NUCLEOTIDE SEQUENCE</scope>
</reference>
<protein>
    <submittedName>
        <fullName evidence="1">Uncharacterized protein</fullName>
    </submittedName>
</protein>
<comment type="caution">
    <text evidence="1">The sequence shown here is derived from an EMBL/GenBank/DDBJ whole genome shotgun (WGS) entry which is preliminary data.</text>
</comment>
<evidence type="ECO:0000313" key="1">
    <source>
        <dbReference type="EMBL" id="KKN93676.1"/>
    </source>
</evidence>
<dbReference type="AlphaFoldDB" id="A0A0F9X4A4"/>
<dbReference type="EMBL" id="LAZR01000084">
    <property type="protein sequence ID" value="KKN93676.1"/>
    <property type="molecule type" value="Genomic_DNA"/>
</dbReference>
<proteinExistence type="predicted"/>
<gene>
    <name evidence="1" type="ORF">LCGC14_0195090</name>
</gene>